<evidence type="ECO:0000313" key="1">
    <source>
        <dbReference type="EMBL" id="EAT39723.1"/>
    </source>
</evidence>
<dbReference type="PANTHER" id="PTHR33053:SF25">
    <property type="entry name" value="TRANSPOSASE DOMAIN-CONTAINING PROTEIN"/>
    <property type="match status" value="1"/>
</dbReference>
<reference evidence="1" key="1">
    <citation type="submission" date="2005-10" db="EMBL/GenBank/DDBJ databases">
        <authorList>
            <person name="Loftus B.J."/>
            <person name="Nene V.M."/>
            <person name="Hannick L.I."/>
            <person name="Bidwell S."/>
            <person name="Haas B."/>
            <person name="Amedeo P."/>
            <person name="Orvis J."/>
            <person name="Wortman J.R."/>
            <person name="White O.R."/>
            <person name="Salzberg S."/>
            <person name="Shumway M."/>
            <person name="Koo H."/>
            <person name="Zhao Y."/>
            <person name="Holmes M."/>
            <person name="Miller J."/>
            <person name="Schatz M."/>
            <person name="Pop M."/>
            <person name="Pai G."/>
            <person name="Utterback T."/>
            <person name="Rogers Y.-H."/>
            <person name="Kravitz S."/>
            <person name="Fraser C.M."/>
        </authorList>
    </citation>
    <scope>NUCLEOTIDE SEQUENCE</scope>
    <source>
        <strain evidence="1">Liverpool</strain>
    </source>
</reference>
<dbReference type="EMBL" id="CH477514">
    <property type="protein sequence ID" value="EAT39723.1"/>
    <property type="molecule type" value="Genomic_DNA"/>
</dbReference>
<dbReference type="PaxDb" id="7159-AAEL008504-PA"/>
<protein>
    <submittedName>
        <fullName evidence="1">AAEL008504-PA</fullName>
    </submittedName>
</protein>
<reference evidence="1" key="3">
    <citation type="submission" date="2012-09" db="EMBL/GenBank/DDBJ databases">
        <authorList>
            <consortium name="VectorBase"/>
        </authorList>
    </citation>
    <scope>NUCLEOTIDE SEQUENCE</scope>
    <source>
        <strain evidence="1">Liverpool</strain>
    </source>
</reference>
<dbReference type="PhylomeDB" id="Q16YL2"/>
<dbReference type="eggNOG" id="ENOG502QTQS">
    <property type="taxonomic scope" value="Eukaryota"/>
</dbReference>
<dbReference type="AlphaFoldDB" id="Q16YL2"/>
<dbReference type="HOGENOM" id="CLU_1012711_0_0_1"/>
<dbReference type="Proteomes" id="UP000682892">
    <property type="component" value="Unassembled WGS sequence"/>
</dbReference>
<dbReference type="PANTHER" id="PTHR33053">
    <property type="entry name" value="PROTEIN, PUTATIVE-RELATED"/>
    <property type="match status" value="1"/>
</dbReference>
<proteinExistence type="predicted"/>
<reference evidence="1" key="2">
    <citation type="journal article" date="2007" name="Science">
        <title>Genome sequence of Aedes aegypti, a major arbovirus vector.</title>
        <authorList>
            <person name="Nene V."/>
            <person name="Wortman J.R."/>
            <person name="Lawson D."/>
            <person name="Haas B."/>
            <person name="Kodira C."/>
            <person name="Tu Z.J."/>
            <person name="Loftus B."/>
            <person name="Xi Z."/>
            <person name="Megy K."/>
            <person name="Grabherr M."/>
            <person name="Ren Q."/>
            <person name="Zdobnov E.M."/>
            <person name="Lobo N.F."/>
            <person name="Campbell K.S."/>
            <person name="Brown S.E."/>
            <person name="Bonaldo M.F."/>
            <person name="Zhu J."/>
            <person name="Sinkins S.P."/>
            <person name="Hogenkamp D.G."/>
            <person name="Amedeo P."/>
            <person name="Arensburger P."/>
            <person name="Atkinson P.W."/>
            <person name="Bidwell S."/>
            <person name="Biedler J."/>
            <person name="Birney E."/>
            <person name="Bruggner R.V."/>
            <person name="Costas J."/>
            <person name="Coy M.R."/>
            <person name="Crabtree J."/>
            <person name="Crawford M."/>
            <person name="Debruyn B."/>
            <person name="Decaprio D."/>
            <person name="Eiglmeier K."/>
            <person name="Eisenstadt E."/>
            <person name="El-Dorry H."/>
            <person name="Gelbart W.M."/>
            <person name="Gomes S.L."/>
            <person name="Hammond M."/>
            <person name="Hannick L.I."/>
            <person name="Hogan J.R."/>
            <person name="Holmes M.H."/>
            <person name="Jaffe D."/>
            <person name="Johnston J.S."/>
            <person name="Kennedy R.C."/>
            <person name="Koo H."/>
            <person name="Kravitz S."/>
            <person name="Kriventseva E.V."/>
            <person name="Kulp D."/>
            <person name="Labutti K."/>
            <person name="Lee E."/>
            <person name="Li S."/>
            <person name="Lovin D.D."/>
            <person name="Mao C."/>
            <person name="Mauceli E."/>
            <person name="Menck C.F."/>
            <person name="Miller J.R."/>
            <person name="Montgomery P."/>
            <person name="Mori A."/>
            <person name="Nascimento A.L."/>
            <person name="Naveira H.F."/>
            <person name="Nusbaum C."/>
            <person name="O'leary S."/>
            <person name="Orvis J."/>
            <person name="Pertea M."/>
            <person name="Quesneville H."/>
            <person name="Reidenbach K.R."/>
            <person name="Rogers Y.H."/>
            <person name="Roth C.W."/>
            <person name="Schneider J.R."/>
            <person name="Schatz M."/>
            <person name="Shumway M."/>
            <person name="Stanke M."/>
            <person name="Stinson E.O."/>
            <person name="Tubio J.M."/>
            <person name="Vanzee J.P."/>
            <person name="Verjovski-Almeida S."/>
            <person name="Werner D."/>
            <person name="White O."/>
            <person name="Wyder S."/>
            <person name="Zeng Q."/>
            <person name="Zhao Q."/>
            <person name="Zhao Y."/>
            <person name="Hill C.A."/>
            <person name="Raikhel A.S."/>
            <person name="Soares M.B."/>
            <person name="Knudson D.L."/>
            <person name="Lee N.H."/>
            <person name="Galagan J."/>
            <person name="Salzberg S.L."/>
            <person name="Paulsen I.T."/>
            <person name="Dimopoulos G."/>
            <person name="Collins F.H."/>
            <person name="Birren B."/>
            <person name="Fraser-Liggett C.M."/>
            <person name="Severson D.W."/>
        </authorList>
    </citation>
    <scope>NUCLEOTIDE SEQUENCE [LARGE SCALE GENOMIC DNA]</scope>
    <source>
        <strain evidence="1">Liverpool</strain>
    </source>
</reference>
<accession>Q16YL2</accession>
<gene>
    <name evidence="1" type="ORF">AaeL_AAEL008504</name>
</gene>
<name>Q16YL2_AEDAE</name>
<organism evidence="1 2">
    <name type="scientific">Aedes aegypti</name>
    <name type="common">Yellowfever mosquito</name>
    <name type="synonym">Culex aegypti</name>
    <dbReference type="NCBI Taxonomy" id="7159"/>
    <lineage>
        <taxon>Eukaryota</taxon>
        <taxon>Metazoa</taxon>
        <taxon>Ecdysozoa</taxon>
        <taxon>Arthropoda</taxon>
        <taxon>Hexapoda</taxon>
        <taxon>Insecta</taxon>
        <taxon>Pterygota</taxon>
        <taxon>Neoptera</taxon>
        <taxon>Endopterygota</taxon>
        <taxon>Diptera</taxon>
        <taxon>Nematocera</taxon>
        <taxon>Culicoidea</taxon>
        <taxon>Culicidae</taxon>
        <taxon>Culicinae</taxon>
        <taxon>Aedini</taxon>
        <taxon>Aedes</taxon>
        <taxon>Stegomyia</taxon>
    </lineage>
</organism>
<dbReference type="VEuPathDB" id="VectorBase:AAEL022442"/>
<evidence type="ECO:0000313" key="2">
    <source>
        <dbReference type="Proteomes" id="UP000682892"/>
    </source>
</evidence>
<dbReference type="OMA" id="HACERCE"/>
<sequence>MRTPRNVDIRPMGGGGQYWHQGLEPCLRRIFRDIRTDTSISININIDGLPIYKSTTKNFWPILCNIYEIPSIAPIVVGIFYGYGKPKDVNAFLNPFIDELLPILESGIIIHGHRLSIHIRCFVCDTPARSFIKNVTNFNGKYGCIKCTTKGRFSQLSRTMMYPELNAPLRTDKEFRENQYPDHQRGYTPLVKLPIDMVNDIILESEEIFSSRSSPAESVSYSSLLESSPDIRASSDEHRSSASAAFCSTVAVALLERFGLHADFRSRRLADRDLQ</sequence>